<feature type="transmembrane region" description="Helical" evidence="1">
    <location>
        <begin position="186"/>
        <end position="203"/>
    </location>
</feature>
<proteinExistence type="predicted"/>
<feature type="transmembrane region" description="Helical" evidence="1">
    <location>
        <begin position="107"/>
        <end position="123"/>
    </location>
</feature>
<keyword evidence="3" id="KW-1185">Reference proteome</keyword>
<reference evidence="2 3" key="1">
    <citation type="submission" date="2018-12" db="EMBL/GenBank/DDBJ databases">
        <authorList>
            <consortium name="Pathogen Informatics"/>
        </authorList>
    </citation>
    <scope>NUCLEOTIDE SEQUENCE [LARGE SCALE GENOMIC DNA]</scope>
    <source>
        <strain evidence="2 3">NCTC11466</strain>
    </source>
</reference>
<keyword evidence="1" id="KW-0472">Membrane</keyword>
<evidence type="ECO:0000256" key="1">
    <source>
        <dbReference type="SAM" id="Phobius"/>
    </source>
</evidence>
<dbReference type="AlphaFoldDB" id="A0A3S4KT40"/>
<organism evidence="2 3">
    <name type="scientific">Cedecea lapagei</name>
    <dbReference type="NCBI Taxonomy" id="158823"/>
    <lineage>
        <taxon>Bacteria</taxon>
        <taxon>Pseudomonadati</taxon>
        <taxon>Pseudomonadota</taxon>
        <taxon>Gammaproteobacteria</taxon>
        <taxon>Enterobacterales</taxon>
        <taxon>Enterobacteriaceae</taxon>
        <taxon>Cedecea</taxon>
    </lineage>
</organism>
<feature type="transmembrane region" description="Helical" evidence="1">
    <location>
        <begin position="22"/>
        <end position="40"/>
    </location>
</feature>
<keyword evidence="1" id="KW-1133">Transmembrane helix</keyword>
<feature type="transmembrane region" description="Helical" evidence="1">
    <location>
        <begin position="316"/>
        <end position="336"/>
    </location>
</feature>
<dbReference type="OrthoDB" id="6631730at2"/>
<accession>A0A3S4KT40</accession>
<dbReference type="EMBL" id="LR134201">
    <property type="protein sequence ID" value="VEB96364.1"/>
    <property type="molecule type" value="Genomic_DNA"/>
</dbReference>
<feature type="transmembrane region" description="Helical" evidence="1">
    <location>
        <begin position="267"/>
        <end position="285"/>
    </location>
</feature>
<dbReference type="Proteomes" id="UP000274122">
    <property type="component" value="Chromosome"/>
</dbReference>
<dbReference type="Pfam" id="PF14897">
    <property type="entry name" value="EpsG"/>
    <property type="match status" value="1"/>
</dbReference>
<keyword evidence="1" id="KW-0812">Transmembrane</keyword>
<feature type="transmembrane region" description="Helical" evidence="1">
    <location>
        <begin position="52"/>
        <end position="71"/>
    </location>
</feature>
<dbReference type="KEGG" id="clap:NCTC11466_01521"/>
<evidence type="ECO:0000313" key="2">
    <source>
        <dbReference type="EMBL" id="VEB96364.1"/>
    </source>
</evidence>
<feature type="transmembrane region" description="Helical" evidence="1">
    <location>
        <begin position="152"/>
        <end position="174"/>
    </location>
</feature>
<gene>
    <name evidence="2" type="ORF">NCTC11466_01521</name>
</gene>
<evidence type="ECO:0000313" key="3">
    <source>
        <dbReference type="Proteomes" id="UP000274122"/>
    </source>
</evidence>
<feature type="transmembrane region" description="Helical" evidence="1">
    <location>
        <begin position="233"/>
        <end position="255"/>
    </location>
</feature>
<dbReference type="InterPro" id="IPR049458">
    <property type="entry name" value="EpsG-like"/>
</dbReference>
<feature type="transmembrane region" description="Helical" evidence="1">
    <location>
        <begin position="83"/>
        <end position="101"/>
    </location>
</feature>
<name>A0A3S4KT40_9ENTR</name>
<protein>
    <recommendedName>
        <fullName evidence="4">EpsG family protein</fullName>
    </recommendedName>
</protein>
<evidence type="ECO:0008006" key="4">
    <source>
        <dbReference type="Google" id="ProtNLM"/>
    </source>
</evidence>
<sequence>MYVYLGLFSIITLLSLLKGNKVFFKPIMIVLFIFCALRGADVDRDYQSYVNIYGYIVNGYHYAIEPTFYLITYISELLTSSPVFIFIIYAALAISFKYLFIKEWSPYLLLSVLVYFSSIFLLHDMTQIRIGVASSIGFFSLKYIIENNYRKYYLWILVAILFHFSMVVFIFIPLLNSKRLTTNFKLGYLSLLLFLYVLYTFKIDMLTPLQYVTIGGVQEKYNMYKAQIETDNASVNVFSVTQILHILIVFLTLSFSRYFEKDKKMILIFKLYALSPLCLIAFSAIPGFSIRLSELFSISEIVFLPMLATQFKHKGLVYFIIIAISLFLLLLNLYYVGLVKEYVFI</sequence>